<keyword evidence="1" id="KW-0812">Transmembrane</keyword>
<name>A0A6L2LVH2_TANCI</name>
<reference evidence="2" key="1">
    <citation type="journal article" date="2019" name="Sci. Rep.">
        <title>Draft genome of Tanacetum cinerariifolium, the natural source of mosquito coil.</title>
        <authorList>
            <person name="Yamashiro T."/>
            <person name="Shiraishi A."/>
            <person name="Satake H."/>
            <person name="Nakayama K."/>
        </authorList>
    </citation>
    <scope>NUCLEOTIDE SEQUENCE</scope>
</reference>
<evidence type="ECO:0000256" key="1">
    <source>
        <dbReference type="SAM" id="Phobius"/>
    </source>
</evidence>
<evidence type="ECO:0000313" key="2">
    <source>
        <dbReference type="EMBL" id="GEU65796.1"/>
    </source>
</evidence>
<sequence>MKLWERVIERRLRKETSVSENQLSFMPERSSVEAIHLIRSLMKKYRERQKDLHMAFLDLKKAYDSGGSSEIKNAKVDLWRRPQSSPVRRVEALVVDGLRRRGRPKLRWEDRVKHDMKELLLFEDMTFDRNELVCSALVIILLCALWDFCSTALCMDSRLCRMVAFRVFLLVLALPALVFVCLLCAFVLCVVAFA</sequence>
<proteinExistence type="predicted"/>
<protein>
    <submittedName>
        <fullName evidence="2">Retrovirus-related Pol polyprotein LINE-1</fullName>
    </submittedName>
</protein>
<gene>
    <name evidence="2" type="ORF">Tci_037774</name>
</gene>
<dbReference type="PANTHER" id="PTHR46238">
    <property type="entry name" value="REVERSE TRANSCRIPTASE DOMAIN-CONTAINING PROTEIN"/>
    <property type="match status" value="1"/>
</dbReference>
<organism evidence="2">
    <name type="scientific">Tanacetum cinerariifolium</name>
    <name type="common">Dalmatian daisy</name>
    <name type="synonym">Chrysanthemum cinerariifolium</name>
    <dbReference type="NCBI Taxonomy" id="118510"/>
    <lineage>
        <taxon>Eukaryota</taxon>
        <taxon>Viridiplantae</taxon>
        <taxon>Streptophyta</taxon>
        <taxon>Embryophyta</taxon>
        <taxon>Tracheophyta</taxon>
        <taxon>Spermatophyta</taxon>
        <taxon>Magnoliopsida</taxon>
        <taxon>eudicotyledons</taxon>
        <taxon>Gunneridae</taxon>
        <taxon>Pentapetalae</taxon>
        <taxon>asterids</taxon>
        <taxon>campanulids</taxon>
        <taxon>Asterales</taxon>
        <taxon>Asteraceae</taxon>
        <taxon>Asteroideae</taxon>
        <taxon>Anthemideae</taxon>
        <taxon>Anthemidinae</taxon>
        <taxon>Tanacetum</taxon>
    </lineage>
</organism>
<comment type="caution">
    <text evidence="2">The sequence shown here is derived from an EMBL/GenBank/DDBJ whole genome shotgun (WGS) entry which is preliminary data.</text>
</comment>
<keyword evidence="1" id="KW-1133">Transmembrane helix</keyword>
<keyword evidence="1" id="KW-0472">Membrane</keyword>
<feature type="transmembrane region" description="Helical" evidence="1">
    <location>
        <begin position="136"/>
        <end position="155"/>
    </location>
</feature>
<dbReference type="AlphaFoldDB" id="A0A6L2LVH2"/>
<dbReference type="EMBL" id="BKCJ010005268">
    <property type="protein sequence ID" value="GEU65796.1"/>
    <property type="molecule type" value="Genomic_DNA"/>
</dbReference>
<feature type="transmembrane region" description="Helical" evidence="1">
    <location>
        <begin position="167"/>
        <end position="193"/>
    </location>
</feature>
<accession>A0A6L2LVH2</accession>
<dbReference type="PANTHER" id="PTHR46238:SF8">
    <property type="entry name" value="ENDONUCLEASE_EXONUCLEASE_PHOSPHATASE DOMAIN-CONTAINING PROTEIN"/>
    <property type="match status" value="1"/>
</dbReference>